<reference evidence="1" key="2">
    <citation type="submission" date="2020-05" db="UniProtKB">
        <authorList>
            <consortium name="EnsemblMetazoa"/>
        </authorList>
    </citation>
    <scope>IDENTIFICATION</scope>
    <source>
        <strain evidence="1">FAR1</strain>
    </source>
</reference>
<sequence length="189" mass="20521">MSCAWYNMPAYAGTISSQMPAVGYNQFGSGGNGGGMNLNYLTGLAAMLNRVYPGNIMGTSQQSRPQLVVRVEETNTVRPRRGGTQTVTVFPAGIGNRELDYYEYDPEYYDDPNGYVYGDDYSDSYGYSDTVTYYDMPSPDATRSLVRAPGNIFQTWYRSGLAGLPAASTANSDPCNACATSALLNFLMG</sequence>
<reference evidence="2" key="1">
    <citation type="submission" date="2014-01" db="EMBL/GenBank/DDBJ databases">
        <title>The Genome Sequence of Anopheles farauti FAR1 (V2).</title>
        <authorList>
            <consortium name="The Broad Institute Genomics Platform"/>
            <person name="Neafsey D.E."/>
            <person name="Besansky N."/>
            <person name="Howell P."/>
            <person name="Walton C."/>
            <person name="Young S.K."/>
            <person name="Zeng Q."/>
            <person name="Gargeya S."/>
            <person name="Fitzgerald M."/>
            <person name="Haas B."/>
            <person name="Abouelleil A."/>
            <person name="Allen A.W."/>
            <person name="Alvarado L."/>
            <person name="Arachchi H.M."/>
            <person name="Berlin A.M."/>
            <person name="Chapman S.B."/>
            <person name="Gainer-Dewar J."/>
            <person name="Goldberg J."/>
            <person name="Griggs A."/>
            <person name="Gujja S."/>
            <person name="Hansen M."/>
            <person name="Howarth C."/>
            <person name="Imamovic A."/>
            <person name="Ireland A."/>
            <person name="Larimer J."/>
            <person name="McCowan C."/>
            <person name="Murphy C."/>
            <person name="Pearson M."/>
            <person name="Poon T.W."/>
            <person name="Priest M."/>
            <person name="Roberts A."/>
            <person name="Saif S."/>
            <person name="Shea T."/>
            <person name="Sisk P."/>
            <person name="Sykes S."/>
            <person name="Wortman J."/>
            <person name="Nusbaum C."/>
            <person name="Birren B."/>
        </authorList>
    </citation>
    <scope>NUCLEOTIDE SEQUENCE [LARGE SCALE GENOMIC DNA]</scope>
    <source>
        <strain evidence="2">FAR1</strain>
    </source>
</reference>
<dbReference type="AlphaFoldDB" id="A0A182QLM8"/>
<protein>
    <submittedName>
        <fullName evidence="1">Uncharacterized protein</fullName>
    </submittedName>
</protein>
<evidence type="ECO:0000313" key="2">
    <source>
        <dbReference type="Proteomes" id="UP000075886"/>
    </source>
</evidence>
<evidence type="ECO:0000313" key="1">
    <source>
        <dbReference type="EnsemblMetazoa" id="AFAF012693-PA"/>
    </source>
</evidence>
<keyword evidence="2" id="KW-1185">Reference proteome</keyword>
<dbReference type="EnsemblMetazoa" id="AFAF012693-RA">
    <property type="protein sequence ID" value="AFAF012693-PA"/>
    <property type="gene ID" value="AFAF012693"/>
</dbReference>
<name>A0A182QLM8_9DIPT</name>
<dbReference type="VEuPathDB" id="VectorBase:AFAF012693"/>
<proteinExistence type="predicted"/>
<accession>A0A182QLM8</accession>
<dbReference type="EMBL" id="AXCN02001476">
    <property type="status" value="NOT_ANNOTATED_CDS"/>
    <property type="molecule type" value="Genomic_DNA"/>
</dbReference>
<organism evidence="1 2">
    <name type="scientific">Anopheles farauti</name>
    <dbReference type="NCBI Taxonomy" id="69004"/>
    <lineage>
        <taxon>Eukaryota</taxon>
        <taxon>Metazoa</taxon>
        <taxon>Ecdysozoa</taxon>
        <taxon>Arthropoda</taxon>
        <taxon>Hexapoda</taxon>
        <taxon>Insecta</taxon>
        <taxon>Pterygota</taxon>
        <taxon>Neoptera</taxon>
        <taxon>Endopterygota</taxon>
        <taxon>Diptera</taxon>
        <taxon>Nematocera</taxon>
        <taxon>Culicoidea</taxon>
        <taxon>Culicidae</taxon>
        <taxon>Anophelinae</taxon>
        <taxon>Anopheles</taxon>
    </lineage>
</organism>
<dbReference type="Proteomes" id="UP000075886">
    <property type="component" value="Unassembled WGS sequence"/>
</dbReference>